<keyword evidence="2" id="KW-0378">Hydrolase</keyword>
<evidence type="ECO:0000256" key="4">
    <source>
        <dbReference type="ARBA" id="ARBA00047304"/>
    </source>
</evidence>
<dbReference type="InParanoid" id="A0A059CGQ4"/>
<dbReference type="PROSITE" id="PS50104">
    <property type="entry name" value="TIR"/>
    <property type="match status" value="2"/>
</dbReference>
<protein>
    <recommendedName>
        <fullName evidence="1">ADP-ribosyl cyclase/cyclic ADP-ribose hydrolase</fullName>
        <ecNumber evidence="1">3.2.2.6</ecNumber>
    </recommendedName>
</protein>
<dbReference type="GO" id="GO:0061809">
    <property type="term" value="F:NAD+ nucleosidase activity, cyclic ADP-ribose generating"/>
    <property type="evidence" value="ECO:0007669"/>
    <property type="project" value="UniProtKB-EC"/>
</dbReference>
<gene>
    <name evidence="7" type="ORF">EUGRSUZ_D01447</name>
</gene>
<evidence type="ECO:0000256" key="3">
    <source>
        <dbReference type="ARBA" id="ARBA00023027"/>
    </source>
</evidence>
<feature type="domain" description="TIR" evidence="6">
    <location>
        <begin position="52"/>
        <end position="218"/>
    </location>
</feature>
<proteinExistence type="predicted"/>
<organism evidence="7">
    <name type="scientific">Eucalyptus grandis</name>
    <name type="common">Flooded gum</name>
    <dbReference type="NCBI Taxonomy" id="71139"/>
    <lineage>
        <taxon>Eukaryota</taxon>
        <taxon>Viridiplantae</taxon>
        <taxon>Streptophyta</taxon>
        <taxon>Embryophyta</taxon>
        <taxon>Tracheophyta</taxon>
        <taxon>Spermatophyta</taxon>
        <taxon>Magnoliopsida</taxon>
        <taxon>eudicotyledons</taxon>
        <taxon>Gunneridae</taxon>
        <taxon>Pentapetalae</taxon>
        <taxon>rosids</taxon>
        <taxon>malvids</taxon>
        <taxon>Myrtales</taxon>
        <taxon>Myrtaceae</taxon>
        <taxon>Myrtoideae</taxon>
        <taxon>Eucalypteae</taxon>
        <taxon>Eucalyptus</taxon>
    </lineage>
</organism>
<dbReference type="SMART" id="SM00255">
    <property type="entry name" value="TIR"/>
    <property type="match status" value="2"/>
</dbReference>
<dbReference type="EC" id="3.2.2.6" evidence="1"/>
<keyword evidence="3" id="KW-0520">NAD</keyword>
<keyword evidence="5" id="KW-0812">Transmembrane</keyword>
<dbReference type="PANTHER" id="PTHR32009:SF39">
    <property type="entry name" value="TIR DOMAIN-CONTAINING PROTEIN"/>
    <property type="match status" value="1"/>
</dbReference>
<dbReference type="FunCoup" id="A0A059CGQ4">
    <property type="interactions" value="12"/>
</dbReference>
<keyword evidence="5" id="KW-1133">Transmembrane helix</keyword>
<dbReference type="InterPro" id="IPR035897">
    <property type="entry name" value="Toll_tir_struct_dom_sf"/>
</dbReference>
<dbReference type="Gene3D" id="3.40.50.10140">
    <property type="entry name" value="Toll/interleukin-1 receptor homology (TIR) domain"/>
    <property type="match status" value="2"/>
</dbReference>
<dbReference type="AlphaFoldDB" id="A0A059CGQ4"/>
<evidence type="ECO:0000313" key="7">
    <source>
        <dbReference type="EMBL" id="KCW77110.1"/>
    </source>
</evidence>
<dbReference type="InterPro" id="IPR000157">
    <property type="entry name" value="TIR_dom"/>
</dbReference>
<sequence length="480" mass="54991">MYGLRTVLLPALFVCAYVFLPQKMYGLQAVLLLALFVCAYIFLQQKKGTASRTYDVFLSFKGEDTRGGFTDHLYNGLIAAGFHVFKDDNTLPVGEEIGQELVEAIMNCRIAIPIISKNYAQSKWCLRELTKIMNCHIEQKKRVFPVFYKVNLLDLHDPGSHFAADLSKHDATCHEESAKWRKAMTFVAWVRGWTSQTIANGRDAELVKMVVERVSSELQTMWIERLPIFPMLMSNYYIRSAYGCFSEKKRGEVFLAFHGRDTRLGFAACLYSSLVGAGIRVLKDDHPYLIGTHRTYGIDNSIRDCKISIPILSVNFASSGWCLDELAEMVDCKRQKGQKILPIFYKVKPSDVRNISGSFGEYIRQHKENIQPLDKIFGEYMRQHKENIQPLDEIGKDKDRKMSKQALVEIGKYKDRKRWKQALVEIGKYKGLESEKIANGYLLSSYSHQNLSLILLQETLVLLKAYFKFILQLAGMKGNF</sequence>
<comment type="catalytic activity">
    <reaction evidence="4">
        <text>NAD(+) + H2O = ADP-D-ribose + nicotinamide + H(+)</text>
        <dbReference type="Rhea" id="RHEA:16301"/>
        <dbReference type="ChEBI" id="CHEBI:15377"/>
        <dbReference type="ChEBI" id="CHEBI:15378"/>
        <dbReference type="ChEBI" id="CHEBI:17154"/>
        <dbReference type="ChEBI" id="CHEBI:57540"/>
        <dbReference type="ChEBI" id="CHEBI:57967"/>
        <dbReference type="EC" id="3.2.2.6"/>
    </reaction>
    <physiologicalReaction direction="left-to-right" evidence="4">
        <dbReference type="Rhea" id="RHEA:16302"/>
    </physiologicalReaction>
</comment>
<name>A0A059CGQ4_EUCGR</name>
<dbReference type="PANTHER" id="PTHR32009">
    <property type="entry name" value="TMV RESISTANCE PROTEIN N-LIKE"/>
    <property type="match status" value="1"/>
</dbReference>
<reference evidence="7" key="1">
    <citation type="submission" date="2013-07" db="EMBL/GenBank/DDBJ databases">
        <title>The genome of Eucalyptus grandis.</title>
        <authorList>
            <person name="Schmutz J."/>
            <person name="Hayes R."/>
            <person name="Myburg A."/>
            <person name="Tuskan G."/>
            <person name="Grattapaglia D."/>
            <person name="Rokhsar D.S."/>
        </authorList>
    </citation>
    <scope>NUCLEOTIDE SEQUENCE</scope>
    <source>
        <tissue evidence="7">Leaf extractions</tissue>
    </source>
</reference>
<dbReference type="EMBL" id="KK198756">
    <property type="protein sequence ID" value="KCW77110.1"/>
    <property type="molecule type" value="Genomic_DNA"/>
</dbReference>
<dbReference type="GO" id="GO:0005634">
    <property type="term" value="C:nucleus"/>
    <property type="evidence" value="ECO:0000318"/>
    <property type="project" value="GO_Central"/>
</dbReference>
<evidence type="ECO:0000256" key="5">
    <source>
        <dbReference type="SAM" id="Phobius"/>
    </source>
</evidence>
<evidence type="ECO:0000256" key="1">
    <source>
        <dbReference type="ARBA" id="ARBA00011982"/>
    </source>
</evidence>
<dbReference type="SUPFAM" id="SSF52200">
    <property type="entry name" value="Toll/Interleukin receptor TIR domain"/>
    <property type="match status" value="2"/>
</dbReference>
<evidence type="ECO:0000259" key="6">
    <source>
        <dbReference type="PROSITE" id="PS50104"/>
    </source>
</evidence>
<accession>A0A059CGQ4</accession>
<feature type="transmembrane region" description="Helical" evidence="5">
    <location>
        <begin position="26"/>
        <end position="43"/>
    </location>
</feature>
<dbReference type="Gramene" id="KCW77110">
    <property type="protein sequence ID" value="KCW77110"/>
    <property type="gene ID" value="EUGRSUZ_D01447"/>
</dbReference>
<dbReference type="GO" id="GO:0007165">
    <property type="term" value="P:signal transduction"/>
    <property type="evidence" value="ECO:0000318"/>
    <property type="project" value="GO_Central"/>
</dbReference>
<feature type="domain" description="TIR" evidence="6">
    <location>
        <begin position="249"/>
        <end position="403"/>
    </location>
</feature>
<evidence type="ECO:0000256" key="2">
    <source>
        <dbReference type="ARBA" id="ARBA00022801"/>
    </source>
</evidence>
<keyword evidence="5" id="KW-0472">Membrane</keyword>
<dbReference type="Pfam" id="PF01582">
    <property type="entry name" value="TIR"/>
    <property type="match status" value="2"/>
</dbReference>